<reference evidence="3" key="1">
    <citation type="submission" date="2013-02" db="EMBL/GenBank/DDBJ databases">
        <authorList>
            <person name="Hughes D."/>
        </authorList>
    </citation>
    <scope>NUCLEOTIDE SEQUENCE</scope>
    <source>
        <strain>Durham</strain>
        <strain evidence="3">NC isolate 2 -- Noor lab</strain>
    </source>
</reference>
<evidence type="ECO:0000313" key="2">
    <source>
        <dbReference type="EnsemblMetazoa" id="MESCA003687-PA"/>
    </source>
</evidence>
<feature type="compositionally biased region" description="Polar residues" evidence="1">
    <location>
        <begin position="43"/>
        <end position="54"/>
    </location>
</feature>
<organism evidence="2 3">
    <name type="scientific">Megaselia scalaris</name>
    <name type="common">Humpbacked fly</name>
    <name type="synonym">Phora scalaris</name>
    <dbReference type="NCBI Taxonomy" id="36166"/>
    <lineage>
        <taxon>Eukaryota</taxon>
        <taxon>Metazoa</taxon>
        <taxon>Ecdysozoa</taxon>
        <taxon>Arthropoda</taxon>
        <taxon>Hexapoda</taxon>
        <taxon>Insecta</taxon>
        <taxon>Pterygota</taxon>
        <taxon>Neoptera</taxon>
        <taxon>Endopterygota</taxon>
        <taxon>Diptera</taxon>
        <taxon>Brachycera</taxon>
        <taxon>Muscomorpha</taxon>
        <taxon>Platypezoidea</taxon>
        <taxon>Phoridae</taxon>
        <taxon>Megaseliini</taxon>
        <taxon>Megaselia</taxon>
    </lineage>
</organism>
<dbReference type="Proteomes" id="UP000015102">
    <property type="component" value="Unassembled WGS sequence"/>
</dbReference>
<dbReference type="AlphaFoldDB" id="T1GJN7"/>
<name>T1GJN7_MEGSC</name>
<sequence>MHGYGKFQQILSEDKVDISPPLEFHGGKTRGGSAYFPRVPGGRSSSNQQQTKSGATKDYTIAV</sequence>
<protein>
    <submittedName>
        <fullName evidence="2">Uncharacterized protein</fullName>
    </submittedName>
</protein>
<reference evidence="2" key="2">
    <citation type="submission" date="2015-06" db="UniProtKB">
        <authorList>
            <consortium name="EnsemblMetazoa"/>
        </authorList>
    </citation>
    <scope>IDENTIFICATION</scope>
</reference>
<evidence type="ECO:0000313" key="3">
    <source>
        <dbReference type="Proteomes" id="UP000015102"/>
    </source>
</evidence>
<proteinExistence type="predicted"/>
<dbReference type="EMBL" id="CAQQ02129611">
    <property type="status" value="NOT_ANNOTATED_CDS"/>
    <property type="molecule type" value="Genomic_DNA"/>
</dbReference>
<keyword evidence="3" id="KW-1185">Reference proteome</keyword>
<accession>T1GJN7</accession>
<evidence type="ECO:0000256" key="1">
    <source>
        <dbReference type="SAM" id="MobiDB-lite"/>
    </source>
</evidence>
<dbReference type="EnsemblMetazoa" id="MESCA003687-RA">
    <property type="protein sequence ID" value="MESCA003687-PA"/>
    <property type="gene ID" value="MESCA003687"/>
</dbReference>
<dbReference type="HOGENOM" id="CLU_2888332_0_0_1"/>
<feature type="region of interest" description="Disordered" evidence="1">
    <location>
        <begin position="18"/>
        <end position="63"/>
    </location>
</feature>